<gene>
    <name evidence="10 14" type="primary">thiE</name>
    <name evidence="14" type="ORF">J5U18_12285</name>
</gene>
<dbReference type="HAMAP" id="MF_00097">
    <property type="entry name" value="TMP_synthase"/>
    <property type="match status" value="1"/>
</dbReference>
<evidence type="ECO:0000256" key="10">
    <source>
        <dbReference type="HAMAP-Rule" id="MF_00097"/>
    </source>
</evidence>
<dbReference type="PANTHER" id="PTHR20857:SF23">
    <property type="entry name" value="THIAMINE BIOSYNTHETIC BIFUNCTIONAL ENZYME"/>
    <property type="match status" value="1"/>
</dbReference>
<evidence type="ECO:0000256" key="7">
    <source>
        <dbReference type="ARBA" id="ARBA00047334"/>
    </source>
</evidence>
<keyword evidence="5 10" id="KW-0460">Magnesium</keyword>
<keyword evidence="15" id="KW-1185">Reference proteome</keyword>
<name>A0A8T4HBL0_9SPHI</name>
<dbReference type="InterPro" id="IPR034291">
    <property type="entry name" value="TMP_synthase"/>
</dbReference>
<dbReference type="Proteomes" id="UP000679691">
    <property type="component" value="Unassembled WGS sequence"/>
</dbReference>
<keyword evidence="6 10" id="KW-0784">Thiamine biosynthesis</keyword>
<accession>A0A8T4HBL0</accession>
<evidence type="ECO:0000256" key="2">
    <source>
        <dbReference type="ARBA" id="ARBA00005165"/>
    </source>
</evidence>
<protein>
    <recommendedName>
        <fullName evidence="10">Thiamine-phosphate synthase</fullName>
        <shortName evidence="10">TP synthase</shortName>
        <shortName evidence="10">TPS</shortName>
        <ecNumber evidence="10">2.5.1.3</ecNumber>
    </recommendedName>
    <alternativeName>
        <fullName evidence="10">Thiamine-phosphate pyrophosphorylase</fullName>
        <shortName evidence="10">TMP pyrophosphorylase</shortName>
        <shortName evidence="10">TMP-PPase</shortName>
    </alternativeName>
</protein>
<dbReference type="CDD" id="cd00564">
    <property type="entry name" value="TMP_TenI"/>
    <property type="match status" value="1"/>
</dbReference>
<feature type="binding site" evidence="10">
    <location>
        <position position="82"/>
    </location>
    <ligand>
        <name>Mg(2+)</name>
        <dbReference type="ChEBI" id="CHEBI:18420"/>
    </ligand>
</feature>
<dbReference type="GO" id="GO:0009229">
    <property type="term" value="P:thiamine diphosphate biosynthetic process"/>
    <property type="evidence" value="ECO:0007669"/>
    <property type="project" value="UniProtKB-UniRule"/>
</dbReference>
<evidence type="ECO:0000256" key="3">
    <source>
        <dbReference type="ARBA" id="ARBA00022679"/>
    </source>
</evidence>
<feature type="binding site" evidence="10">
    <location>
        <position position="101"/>
    </location>
    <ligand>
        <name>Mg(2+)</name>
        <dbReference type="ChEBI" id="CHEBI:18420"/>
    </ligand>
</feature>
<dbReference type="GO" id="GO:0009228">
    <property type="term" value="P:thiamine biosynthetic process"/>
    <property type="evidence" value="ECO:0007669"/>
    <property type="project" value="UniProtKB-KW"/>
</dbReference>
<dbReference type="InterPro" id="IPR022998">
    <property type="entry name" value="ThiamineP_synth_TenI"/>
</dbReference>
<organism evidence="14 15">
    <name type="scientific">Rhinopithecimicrobium faecis</name>
    <dbReference type="NCBI Taxonomy" id="2820698"/>
    <lineage>
        <taxon>Bacteria</taxon>
        <taxon>Pseudomonadati</taxon>
        <taxon>Bacteroidota</taxon>
        <taxon>Sphingobacteriia</taxon>
        <taxon>Sphingobacteriales</taxon>
        <taxon>Sphingobacteriaceae</taxon>
        <taxon>Rhinopithecimicrobium</taxon>
    </lineage>
</organism>
<dbReference type="Pfam" id="PF02581">
    <property type="entry name" value="TMP-TENI"/>
    <property type="match status" value="1"/>
</dbReference>
<evidence type="ECO:0000256" key="5">
    <source>
        <dbReference type="ARBA" id="ARBA00022842"/>
    </source>
</evidence>
<dbReference type="RefSeq" id="WP_353547825.1">
    <property type="nucleotide sequence ID" value="NZ_JAGKSB010000016.1"/>
</dbReference>
<dbReference type="InterPro" id="IPR036206">
    <property type="entry name" value="ThiamineP_synth_sf"/>
</dbReference>
<dbReference type="Gene3D" id="3.20.20.70">
    <property type="entry name" value="Aldolase class I"/>
    <property type="match status" value="1"/>
</dbReference>
<comment type="catalytic activity">
    <reaction evidence="8 10 11">
        <text>2-(2-carboxy-4-methylthiazol-5-yl)ethyl phosphate + 4-amino-2-methyl-5-(diphosphooxymethyl)pyrimidine + 2 H(+) = thiamine phosphate + CO2 + diphosphate</text>
        <dbReference type="Rhea" id="RHEA:47848"/>
        <dbReference type="ChEBI" id="CHEBI:15378"/>
        <dbReference type="ChEBI" id="CHEBI:16526"/>
        <dbReference type="ChEBI" id="CHEBI:33019"/>
        <dbReference type="ChEBI" id="CHEBI:37575"/>
        <dbReference type="ChEBI" id="CHEBI:57841"/>
        <dbReference type="ChEBI" id="CHEBI:62890"/>
        <dbReference type="EC" id="2.5.1.3"/>
    </reaction>
</comment>
<comment type="function">
    <text evidence="1 10">Condenses 4-methyl-5-(beta-hydroxyethyl)thiazole monophosphate (THZ-P) and 2-methyl-4-amino-5-hydroxymethyl pyrimidine pyrophosphate (HMP-PP) to form thiamine monophosphate (TMP).</text>
</comment>
<feature type="binding site" evidence="10">
    <location>
        <begin position="49"/>
        <end position="53"/>
    </location>
    <ligand>
        <name>4-amino-2-methyl-5-(diphosphooxymethyl)pyrimidine</name>
        <dbReference type="ChEBI" id="CHEBI:57841"/>
    </ligand>
</feature>
<dbReference type="GO" id="GO:0004789">
    <property type="term" value="F:thiamine-phosphate diphosphorylase activity"/>
    <property type="evidence" value="ECO:0007669"/>
    <property type="project" value="UniProtKB-UniRule"/>
</dbReference>
<dbReference type="SUPFAM" id="SSF51391">
    <property type="entry name" value="Thiamin phosphate synthase"/>
    <property type="match status" value="1"/>
</dbReference>
<evidence type="ECO:0000256" key="12">
    <source>
        <dbReference type="RuleBase" id="RU004253"/>
    </source>
</evidence>
<feature type="binding site" evidence="10">
    <location>
        <begin position="196"/>
        <end position="197"/>
    </location>
    <ligand>
        <name>2-[(2R,5Z)-2-carboxy-4-methylthiazol-5(2H)-ylidene]ethyl phosphate</name>
        <dbReference type="ChEBI" id="CHEBI:62899"/>
    </ligand>
</feature>
<evidence type="ECO:0000256" key="11">
    <source>
        <dbReference type="RuleBase" id="RU003826"/>
    </source>
</evidence>
<evidence type="ECO:0000259" key="13">
    <source>
        <dbReference type="Pfam" id="PF02581"/>
    </source>
</evidence>
<feature type="binding site" evidence="10">
    <location>
        <position position="148"/>
    </location>
    <ligand>
        <name>4-amino-2-methyl-5-(diphosphooxymethyl)pyrimidine</name>
        <dbReference type="ChEBI" id="CHEBI:57841"/>
    </ligand>
</feature>
<comment type="pathway">
    <text evidence="2 10 12">Cofactor biosynthesis; thiamine diphosphate biosynthesis; thiamine phosphate from 4-amino-2-methyl-5-diphosphomethylpyrimidine and 4-methyl-5-(2-phosphoethyl)-thiazole: step 1/1.</text>
</comment>
<comment type="cofactor">
    <cofactor evidence="10">
        <name>Mg(2+)</name>
        <dbReference type="ChEBI" id="CHEBI:18420"/>
    </cofactor>
    <text evidence="10">Binds 1 Mg(2+) ion per subunit.</text>
</comment>
<evidence type="ECO:0000313" key="15">
    <source>
        <dbReference type="Proteomes" id="UP000679691"/>
    </source>
</evidence>
<dbReference type="EMBL" id="JAGKSB010000016">
    <property type="protein sequence ID" value="MBP3944319.1"/>
    <property type="molecule type" value="Genomic_DNA"/>
</dbReference>
<comment type="catalytic activity">
    <reaction evidence="9 10 11">
        <text>2-[(2R,5Z)-2-carboxy-4-methylthiazol-5(2H)-ylidene]ethyl phosphate + 4-amino-2-methyl-5-(diphosphooxymethyl)pyrimidine + 2 H(+) = thiamine phosphate + CO2 + diphosphate</text>
        <dbReference type="Rhea" id="RHEA:47844"/>
        <dbReference type="ChEBI" id="CHEBI:15378"/>
        <dbReference type="ChEBI" id="CHEBI:16526"/>
        <dbReference type="ChEBI" id="CHEBI:33019"/>
        <dbReference type="ChEBI" id="CHEBI:37575"/>
        <dbReference type="ChEBI" id="CHEBI:57841"/>
        <dbReference type="ChEBI" id="CHEBI:62899"/>
        <dbReference type="EC" id="2.5.1.3"/>
    </reaction>
</comment>
<feature type="domain" description="Thiamine phosphate synthase/TenI" evidence="13">
    <location>
        <begin position="19"/>
        <end position="199"/>
    </location>
</feature>
<dbReference type="GO" id="GO:0005737">
    <property type="term" value="C:cytoplasm"/>
    <property type="evidence" value="ECO:0007669"/>
    <property type="project" value="TreeGrafter"/>
</dbReference>
<keyword evidence="4 10" id="KW-0479">Metal-binding</keyword>
<comment type="caution">
    <text evidence="10">Lacks conserved residue(s) required for the propagation of feature annotation.</text>
</comment>
<feature type="binding site" evidence="10">
    <location>
        <position position="119"/>
    </location>
    <ligand>
        <name>4-amino-2-methyl-5-(diphosphooxymethyl)pyrimidine</name>
        <dbReference type="ChEBI" id="CHEBI:57841"/>
    </ligand>
</feature>
<comment type="caution">
    <text evidence="14">The sequence shown here is derived from an EMBL/GenBank/DDBJ whole genome shotgun (WGS) entry which is preliminary data.</text>
</comment>
<comment type="similarity">
    <text evidence="10 11">Belongs to the thiamine-phosphate synthase family.</text>
</comment>
<evidence type="ECO:0000313" key="14">
    <source>
        <dbReference type="EMBL" id="MBP3944319.1"/>
    </source>
</evidence>
<evidence type="ECO:0000256" key="1">
    <source>
        <dbReference type="ARBA" id="ARBA00003814"/>
    </source>
</evidence>
<dbReference type="AlphaFoldDB" id="A0A8T4HBL0"/>
<evidence type="ECO:0000256" key="8">
    <source>
        <dbReference type="ARBA" id="ARBA00047851"/>
    </source>
</evidence>
<dbReference type="GO" id="GO:0000287">
    <property type="term" value="F:magnesium ion binding"/>
    <property type="evidence" value="ECO:0007669"/>
    <property type="project" value="UniProtKB-UniRule"/>
</dbReference>
<dbReference type="FunFam" id="3.20.20.70:FF:000096">
    <property type="entry name" value="Thiamine-phosphate synthase"/>
    <property type="match status" value="1"/>
</dbReference>
<evidence type="ECO:0000256" key="6">
    <source>
        <dbReference type="ARBA" id="ARBA00022977"/>
    </source>
</evidence>
<dbReference type="EC" id="2.5.1.3" evidence="10"/>
<feature type="binding site" evidence="10">
    <location>
        <begin position="145"/>
        <end position="147"/>
    </location>
    <ligand>
        <name>2-[(2R,5Z)-2-carboxy-4-methylthiazol-5(2H)-ylidene]ethyl phosphate</name>
        <dbReference type="ChEBI" id="CHEBI:62899"/>
    </ligand>
</feature>
<dbReference type="InterPro" id="IPR013785">
    <property type="entry name" value="Aldolase_TIM"/>
</dbReference>
<keyword evidence="3 10" id="KW-0808">Transferase</keyword>
<feature type="binding site" evidence="10">
    <location>
        <position position="81"/>
    </location>
    <ligand>
        <name>4-amino-2-methyl-5-(diphosphooxymethyl)pyrimidine</name>
        <dbReference type="ChEBI" id="CHEBI:57841"/>
    </ligand>
</feature>
<reference evidence="14" key="1">
    <citation type="submission" date="2021-03" db="EMBL/GenBank/DDBJ databases">
        <authorList>
            <person name="Lu T."/>
            <person name="Wang Q."/>
            <person name="Han X."/>
        </authorList>
    </citation>
    <scope>NUCLEOTIDE SEQUENCE</scope>
    <source>
        <strain evidence="14">WQ 2009</strain>
    </source>
</reference>
<proteinExistence type="inferred from homology"/>
<sequence length="221" mass="24216">MSLENSYKKSLHPAFPYPLYLVVSEEFCTQLSYLQVVEQALQGGVSMVQLREKQATSASFLAKAFRVKEITDAYSVPLIINDNLTVAMQVDAAGIHVGNRDISPQEIAYCWPNKLIGYSIEYWQQLQSPAIAYASYLGVSPVFSTATKVDTVTEWGIPGIQAIRKATDLPLVAIGNMQVDNCADVWQAGADSIAVVSALCKAKDPSYQAQLLLNQLSYEAL</sequence>
<evidence type="ECO:0000256" key="4">
    <source>
        <dbReference type="ARBA" id="ARBA00022723"/>
    </source>
</evidence>
<comment type="catalytic activity">
    <reaction evidence="7 10 11">
        <text>4-methyl-5-(2-phosphooxyethyl)-thiazole + 4-amino-2-methyl-5-(diphosphooxymethyl)pyrimidine + H(+) = thiamine phosphate + diphosphate</text>
        <dbReference type="Rhea" id="RHEA:22328"/>
        <dbReference type="ChEBI" id="CHEBI:15378"/>
        <dbReference type="ChEBI" id="CHEBI:33019"/>
        <dbReference type="ChEBI" id="CHEBI:37575"/>
        <dbReference type="ChEBI" id="CHEBI:57841"/>
        <dbReference type="ChEBI" id="CHEBI:58296"/>
        <dbReference type="EC" id="2.5.1.3"/>
    </reaction>
</comment>
<dbReference type="PANTHER" id="PTHR20857">
    <property type="entry name" value="THIAMINE-PHOSPHATE PYROPHOSPHORYLASE"/>
    <property type="match status" value="1"/>
</dbReference>
<evidence type="ECO:0000256" key="9">
    <source>
        <dbReference type="ARBA" id="ARBA00047883"/>
    </source>
</evidence>
<dbReference type="NCBIfam" id="TIGR00693">
    <property type="entry name" value="thiE"/>
    <property type="match status" value="1"/>
</dbReference>